<evidence type="ECO:0000256" key="2">
    <source>
        <dbReference type="ARBA" id="ARBA00009610"/>
    </source>
</evidence>
<dbReference type="EMBL" id="GEGO01006206">
    <property type="protein sequence ID" value="JAR89198.1"/>
    <property type="molecule type" value="Transcribed_RNA"/>
</dbReference>
<dbReference type="GO" id="GO:0006506">
    <property type="term" value="P:GPI anchor biosynthetic process"/>
    <property type="evidence" value="ECO:0007669"/>
    <property type="project" value="InterPro"/>
</dbReference>
<dbReference type="Pfam" id="PF10181">
    <property type="entry name" value="PIG-H"/>
    <property type="match status" value="1"/>
</dbReference>
<evidence type="ECO:0000259" key="3">
    <source>
        <dbReference type="Pfam" id="PF10181"/>
    </source>
</evidence>
<dbReference type="PANTHER" id="PTHR15231">
    <property type="entry name" value="PHOSPHATIDYLINOSITOL N-ACETYLGLUCOSAMINYLTRANSFERASE SUBUNIT H"/>
    <property type="match status" value="1"/>
</dbReference>
<dbReference type="InterPro" id="IPR019328">
    <property type="entry name" value="PIGH-H_dom"/>
</dbReference>
<dbReference type="AlphaFoldDB" id="A0A147BEN5"/>
<dbReference type="InterPro" id="IPR044215">
    <property type="entry name" value="PIG-H"/>
</dbReference>
<comment type="pathway">
    <text evidence="1">Glycolipid biosynthesis; glycosylphosphatidylinositol-anchor biosynthesis.</text>
</comment>
<dbReference type="GO" id="GO:0000506">
    <property type="term" value="C:glycosylphosphatidylinositol-N-acetylglucosaminyltransferase (GPI-GnT) complex"/>
    <property type="evidence" value="ECO:0007669"/>
    <property type="project" value="InterPro"/>
</dbReference>
<name>A0A147BEN5_IXORI</name>
<evidence type="ECO:0000313" key="4">
    <source>
        <dbReference type="EMBL" id="JAR89198.1"/>
    </source>
</evidence>
<accession>A0A147BEN5</accession>
<dbReference type="GO" id="GO:0016757">
    <property type="term" value="F:glycosyltransferase activity"/>
    <property type="evidence" value="ECO:0007669"/>
    <property type="project" value="UniProtKB-KW"/>
</dbReference>
<evidence type="ECO:0000256" key="1">
    <source>
        <dbReference type="ARBA" id="ARBA00004687"/>
    </source>
</evidence>
<feature type="domain" description="Phosphatidylinositol N-acetylglucosaminyltransferase subunit H conserved" evidence="3">
    <location>
        <begin position="1"/>
        <end position="64"/>
    </location>
</feature>
<dbReference type="PANTHER" id="PTHR15231:SF1">
    <property type="entry name" value="PHOSPHATIDYLINOSITOL N-ACETYLGLUCOSAMINYLTRANSFERASE SUBUNIT H"/>
    <property type="match status" value="1"/>
</dbReference>
<comment type="similarity">
    <text evidence="2">Belongs to the PIGH family.</text>
</comment>
<keyword evidence="4" id="KW-0328">Glycosyltransferase</keyword>
<proteinExistence type="inferred from homology"/>
<protein>
    <submittedName>
        <fullName evidence="4">Putative phosphatidylinositol n-acetylglucosaminyltransferase subunit h</fullName>
    </submittedName>
</protein>
<reference evidence="4" key="1">
    <citation type="journal article" date="2018" name="PLoS Negl. Trop. Dis.">
        <title>Sialome diversity of ticks revealed by RNAseq of single tick salivary glands.</title>
        <authorList>
            <person name="Perner J."/>
            <person name="Kropackova S."/>
            <person name="Kopacek P."/>
            <person name="Ribeiro J.M."/>
        </authorList>
    </citation>
    <scope>NUCLEOTIDE SEQUENCE</scope>
    <source>
        <strain evidence="4">Siblings of single egg batch collected in Ceske Budejovice</strain>
        <tissue evidence="4">Salivary glands</tissue>
    </source>
</reference>
<organism evidence="4">
    <name type="scientific">Ixodes ricinus</name>
    <name type="common">Common tick</name>
    <name type="synonym">Acarus ricinus</name>
    <dbReference type="NCBI Taxonomy" id="34613"/>
    <lineage>
        <taxon>Eukaryota</taxon>
        <taxon>Metazoa</taxon>
        <taxon>Ecdysozoa</taxon>
        <taxon>Arthropoda</taxon>
        <taxon>Chelicerata</taxon>
        <taxon>Arachnida</taxon>
        <taxon>Acari</taxon>
        <taxon>Parasitiformes</taxon>
        <taxon>Ixodida</taxon>
        <taxon>Ixodoidea</taxon>
        <taxon>Ixodidae</taxon>
        <taxon>Ixodinae</taxon>
        <taxon>Ixodes</taxon>
    </lineage>
</organism>
<keyword evidence="4" id="KW-0808">Transferase</keyword>
<sequence length="123" mass="13284">MQSLGLQTTTTFVTGRRVSRFINKEFIEDVVISEAITVSVIFYLVVLLHDKVDANAAPSLVPLFHVSIALQIALKLRGLAGIACGVHYGPLYVEMLLLNAAVLVGKNNTCACLVKISFSSFST</sequence>